<name>A0ABT6EG79_9ENTR</name>
<proteinExistence type="predicted"/>
<gene>
    <name evidence="1" type="ORF">OXR69_020235</name>
</gene>
<dbReference type="Gene3D" id="1.10.238.160">
    <property type="match status" value="1"/>
</dbReference>
<accession>A0ABT6EG79</accession>
<dbReference type="InterPro" id="IPR010260">
    <property type="entry name" value="AlpA"/>
</dbReference>
<dbReference type="PANTHER" id="PTHR36154">
    <property type="entry name" value="DNA-BINDING TRANSCRIPTIONAL ACTIVATOR ALPA"/>
    <property type="match status" value="1"/>
</dbReference>
<comment type="caution">
    <text evidence="1">The sequence shown here is derived from an EMBL/GenBank/DDBJ whole genome shotgun (WGS) entry which is preliminary data.</text>
</comment>
<reference evidence="1" key="1">
    <citation type="submission" date="2023-03" db="EMBL/GenBank/DDBJ databases">
        <title>identification of new KPC variant in Klebsiella huaxiensis from the Hospital Sewage Samples in China.</title>
        <authorList>
            <person name="Wu Y."/>
        </authorList>
    </citation>
    <scope>NUCLEOTIDE SEQUENCE</scope>
    <source>
        <strain evidence="1">ZR-9</strain>
    </source>
</reference>
<keyword evidence="2" id="KW-1185">Reference proteome</keyword>
<dbReference type="Proteomes" id="UP001075001">
    <property type="component" value="Unassembled WGS sequence"/>
</dbReference>
<protein>
    <submittedName>
        <fullName evidence="1">AlpA family transcriptional regulator</fullName>
    </submittedName>
</protein>
<dbReference type="Pfam" id="PF05930">
    <property type="entry name" value="Phage_AlpA"/>
    <property type="match status" value="1"/>
</dbReference>
<organism evidence="1 2">
    <name type="scientific">Klebsiella huaxiensis</name>
    <dbReference type="NCBI Taxonomy" id="2153354"/>
    <lineage>
        <taxon>Bacteria</taxon>
        <taxon>Pseudomonadati</taxon>
        <taxon>Pseudomonadota</taxon>
        <taxon>Gammaproteobacteria</taxon>
        <taxon>Enterobacterales</taxon>
        <taxon>Enterobacteriaceae</taxon>
        <taxon>Klebsiella/Raoultella group</taxon>
        <taxon>Klebsiella</taxon>
    </lineage>
</organism>
<sequence>MTSHQLLRLKQVEEKTGLKRSQIYLYMQNGMFPPSIKIGPASVAWLESEIDEWINLKLTNRPMR</sequence>
<dbReference type="RefSeq" id="WP_205538072.1">
    <property type="nucleotide sequence ID" value="NZ_JAPQEX020000001.1"/>
</dbReference>
<dbReference type="InterPro" id="IPR009061">
    <property type="entry name" value="DNA-bd_dom_put_sf"/>
</dbReference>
<dbReference type="InterPro" id="IPR052931">
    <property type="entry name" value="Prophage_regulatory_activator"/>
</dbReference>
<dbReference type="PANTHER" id="PTHR36154:SF1">
    <property type="entry name" value="DNA-BINDING TRANSCRIPTIONAL ACTIVATOR ALPA"/>
    <property type="match status" value="1"/>
</dbReference>
<dbReference type="SUPFAM" id="SSF46955">
    <property type="entry name" value="Putative DNA-binding domain"/>
    <property type="match status" value="1"/>
</dbReference>
<evidence type="ECO:0000313" key="2">
    <source>
        <dbReference type="Proteomes" id="UP001075001"/>
    </source>
</evidence>
<dbReference type="EMBL" id="JAPQEX020000001">
    <property type="protein sequence ID" value="MDG1644180.1"/>
    <property type="molecule type" value="Genomic_DNA"/>
</dbReference>
<evidence type="ECO:0000313" key="1">
    <source>
        <dbReference type="EMBL" id="MDG1644180.1"/>
    </source>
</evidence>